<comment type="caution">
    <text evidence="8">The sequence shown here is derived from an EMBL/GenBank/DDBJ whole genome shotgun (WGS) entry which is preliminary data.</text>
</comment>
<dbReference type="PANTHER" id="PTHR33452">
    <property type="entry name" value="OXIDOREDUCTASE CATD-RELATED"/>
    <property type="match status" value="1"/>
</dbReference>
<evidence type="ECO:0000256" key="2">
    <source>
        <dbReference type="ARBA" id="ARBA00006679"/>
    </source>
</evidence>
<dbReference type="InterPro" id="IPR051907">
    <property type="entry name" value="DoxX-like_oxidoreductase"/>
</dbReference>
<dbReference type="EMBL" id="MDEO01000032">
    <property type="protein sequence ID" value="OCX17763.1"/>
    <property type="molecule type" value="Genomic_DNA"/>
</dbReference>
<name>A0A1C2DT03_9HYPH</name>
<dbReference type="STRING" id="1566387.QV13_13635"/>
<comment type="subcellular location">
    <subcellularLocation>
        <location evidence="1">Cell membrane</location>
        <topology evidence="1">Multi-pass membrane protein</topology>
    </subcellularLocation>
</comment>
<gene>
    <name evidence="8" type="ORF">QV13_13635</name>
</gene>
<keyword evidence="3" id="KW-1003">Cell membrane</keyword>
<dbReference type="OrthoDB" id="9808524at2"/>
<dbReference type="Proteomes" id="UP000094412">
    <property type="component" value="Unassembled WGS sequence"/>
</dbReference>
<keyword evidence="4 7" id="KW-0812">Transmembrane</keyword>
<dbReference type="PANTHER" id="PTHR33452:SF4">
    <property type="entry name" value="BLL4328 PROTEIN"/>
    <property type="match status" value="1"/>
</dbReference>
<evidence type="ECO:0000313" key="8">
    <source>
        <dbReference type="EMBL" id="OCX17763.1"/>
    </source>
</evidence>
<evidence type="ECO:0000256" key="4">
    <source>
        <dbReference type="ARBA" id="ARBA00022692"/>
    </source>
</evidence>
<keyword evidence="6 7" id="KW-0472">Membrane</keyword>
<feature type="transmembrane region" description="Helical" evidence="7">
    <location>
        <begin position="71"/>
        <end position="89"/>
    </location>
</feature>
<dbReference type="InterPro" id="IPR032808">
    <property type="entry name" value="DoxX"/>
</dbReference>
<evidence type="ECO:0000256" key="6">
    <source>
        <dbReference type="ARBA" id="ARBA00023136"/>
    </source>
</evidence>
<evidence type="ECO:0000256" key="1">
    <source>
        <dbReference type="ARBA" id="ARBA00004651"/>
    </source>
</evidence>
<evidence type="ECO:0000256" key="3">
    <source>
        <dbReference type="ARBA" id="ARBA00022475"/>
    </source>
</evidence>
<reference evidence="8 9" key="1">
    <citation type="submission" date="2016-08" db="EMBL/GenBank/DDBJ databases">
        <title>Whole genome sequence of Mesorhizobium sp. strain UASWS1009 isolated from industrial sewage.</title>
        <authorList>
            <person name="Crovadore J."/>
            <person name="Calmin G."/>
            <person name="Chablais R."/>
            <person name="Cochard B."/>
            <person name="Lefort F."/>
        </authorList>
    </citation>
    <scope>NUCLEOTIDE SEQUENCE [LARGE SCALE GENOMIC DNA]</scope>
    <source>
        <strain evidence="8 9">UASWS1009</strain>
    </source>
</reference>
<dbReference type="Pfam" id="PF07681">
    <property type="entry name" value="DoxX"/>
    <property type="match status" value="1"/>
</dbReference>
<feature type="transmembrane region" description="Helical" evidence="7">
    <location>
        <begin position="46"/>
        <end position="64"/>
    </location>
</feature>
<comment type="similarity">
    <text evidence="2">Belongs to the DoxX family.</text>
</comment>
<dbReference type="GO" id="GO:0005886">
    <property type="term" value="C:plasma membrane"/>
    <property type="evidence" value="ECO:0007669"/>
    <property type="project" value="UniProtKB-SubCell"/>
</dbReference>
<protein>
    <submittedName>
        <fullName evidence="8">DoxX family protein</fullName>
    </submittedName>
</protein>
<evidence type="ECO:0000256" key="5">
    <source>
        <dbReference type="ARBA" id="ARBA00022989"/>
    </source>
</evidence>
<proteinExistence type="inferred from homology"/>
<organism evidence="8 9">
    <name type="scientific">Mesorhizobium hungaricum</name>
    <dbReference type="NCBI Taxonomy" id="1566387"/>
    <lineage>
        <taxon>Bacteria</taxon>
        <taxon>Pseudomonadati</taxon>
        <taxon>Pseudomonadota</taxon>
        <taxon>Alphaproteobacteria</taxon>
        <taxon>Hyphomicrobiales</taxon>
        <taxon>Phyllobacteriaceae</taxon>
        <taxon>Mesorhizobium</taxon>
    </lineage>
</organism>
<feature type="transmembrane region" description="Helical" evidence="7">
    <location>
        <begin position="101"/>
        <end position="122"/>
    </location>
</feature>
<dbReference type="RefSeq" id="WP_024924088.1">
    <property type="nucleotide sequence ID" value="NZ_MDEO01000032.1"/>
</dbReference>
<keyword evidence="5 7" id="KW-1133">Transmembrane helix</keyword>
<accession>A0A1C2DT03</accession>
<evidence type="ECO:0000313" key="9">
    <source>
        <dbReference type="Proteomes" id="UP000094412"/>
    </source>
</evidence>
<keyword evidence="9" id="KW-1185">Reference proteome</keyword>
<dbReference type="AlphaFoldDB" id="A0A1C2DT03"/>
<sequence length="130" mass="13857">MKFTFLQPWAPQLLSILRILTAATFFSHGAMKLLGWPAPFPYPLNSLTTAAGMLEIVGGVLLAIGLFSRPVAFILSGLMAFAYFMAHAPQGFFPVLNGGEAAMLFCFAFLYIAAAGPGPWSVDAVLGKAK</sequence>
<evidence type="ECO:0000256" key="7">
    <source>
        <dbReference type="SAM" id="Phobius"/>
    </source>
</evidence>